<proteinExistence type="inferred from homology"/>
<dbReference type="GO" id="GO:0005737">
    <property type="term" value="C:cytoplasm"/>
    <property type="evidence" value="ECO:0007669"/>
    <property type="project" value="TreeGrafter"/>
</dbReference>
<accession>A0AAF0EPJ7</accession>
<keyword evidence="5" id="KW-1185">Reference proteome</keyword>
<dbReference type="PANTHER" id="PTHR28626:SF3">
    <property type="entry name" value="SRR1-LIKE PROTEIN"/>
    <property type="match status" value="1"/>
</dbReference>
<organism evidence="4 5">
    <name type="scientific">Malassezia nana</name>
    <dbReference type="NCBI Taxonomy" id="180528"/>
    <lineage>
        <taxon>Eukaryota</taxon>
        <taxon>Fungi</taxon>
        <taxon>Dikarya</taxon>
        <taxon>Basidiomycota</taxon>
        <taxon>Ustilaginomycotina</taxon>
        <taxon>Malasseziomycetes</taxon>
        <taxon>Malasseziales</taxon>
        <taxon>Malasseziaceae</taxon>
        <taxon>Malassezia</taxon>
    </lineage>
</organism>
<gene>
    <name evidence="4" type="ORF">MNAN1_000829</name>
</gene>
<dbReference type="InterPro" id="IPR012942">
    <property type="entry name" value="SRR1-like"/>
</dbReference>
<evidence type="ECO:0000313" key="5">
    <source>
        <dbReference type="Proteomes" id="UP001213623"/>
    </source>
</evidence>
<feature type="domain" description="SRR1-like" evidence="3">
    <location>
        <begin position="4"/>
        <end position="73"/>
    </location>
</feature>
<evidence type="ECO:0000256" key="2">
    <source>
        <dbReference type="SAM" id="MobiDB-lite"/>
    </source>
</evidence>
<dbReference type="Proteomes" id="UP001213623">
    <property type="component" value="Chromosome 2"/>
</dbReference>
<feature type="region of interest" description="Disordered" evidence="2">
    <location>
        <begin position="114"/>
        <end position="165"/>
    </location>
</feature>
<comment type="similarity">
    <text evidence="1">Belongs to the SRR1 family.</text>
</comment>
<reference evidence="4" key="1">
    <citation type="submission" date="2023-03" db="EMBL/GenBank/DDBJ databases">
        <title>Mating type loci evolution in Malassezia.</title>
        <authorList>
            <person name="Coelho M.A."/>
        </authorList>
    </citation>
    <scope>NUCLEOTIDE SEQUENCE</scope>
    <source>
        <strain evidence="4">CBS 9557</strain>
    </source>
</reference>
<evidence type="ECO:0000256" key="1">
    <source>
        <dbReference type="ARBA" id="ARBA00009856"/>
    </source>
</evidence>
<dbReference type="Pfam" id="PF07985">
    <property type="entry name" value="SRR1"/>
    <property type="match status" value="1"/>
</dbReference>
<dbReference type="AlphaFoldDB" id="A0AAF0EPJ7"/>
<evidence type="ECO:0000313" key="4">
    <source>
        <dbReference type="EMBL" id="WFD25862.1"/>
    </source>
</evidence>
<dbReference type="EMBL" id="CP119893">
    <property type="protein sequence ID" value="WFD25862.1"/>
    <property type="molecule type" value="Genomic_DNA"/>
</dbReference>
<dbReference type="InterPro" id="IPR040044">
    <property type="entry name" value="SRR1L"/>
</dbReference>
<sequence>MGRNECGGYSFTSPTLLYMPHCPKELYENVLRANWDRQRLQTLVLCGNELDMYALHNSLPCISRLVPYVQSYRLPAMQTHVAGALDAAVQVFFSSLPHVPPTTSSDDGFYQAATRKARTRARRGQSTAKSTPPPLRSDDPAFWQLPPPTPVGEEILTTPVPDGVL</sequence>
<protein>
    <recommendedName>
        <fullName evidence="3">SRR1-like domain-containing protein</fullName>
    </recommendedName>
</protein>
<dbReference type="PANTHER" id="PTHR28626">
    <property type="entry name" value="SRR1-LIKE PROTEIN"/>
    <property type="match status" value="1"/>
</dbReference>
<name>A0AAF0EPJ7_9BASI</name>
<dbReference type="GO" id="GO:0005634">
    <property type="term" value="C:nucleus"/>
    <property type="evidence" value="ECO:0007669"/>
    <property type="project" value="TreeGrafter"/>
</dbReference>
<evidence type="ECO:0000259" key="3">
    <source>
        <dbReference type="Pfam" id="PF07985"/>
    </source>
</evidence>